<name>A0A1G6AKM2_9BACT</name>
<accession>A0A1G6AKM2</accession>
<dbReference type="AlphaFoldDB" id="A0A1G6AKM2"/>
<dbReference type="EMBL" id="FMXO01000002">
    <property type="protein sequence ID" value="SDB08964.1"/>
    <property type="molecule type" value="Genomic_DNA"/>
</dbReference>
<organism evidence="1 2">
    <name type="scientific">Desulfonatronum thiosulfatophilum</name>
    <dbReference type="NCBI Taxonomy" id="617002"/>
    <lineage>
        <taxon>Bacteria</taxon>
        <taxon>Pseudomonadati</taxon>
        <taxon>Thermodesulfobacteriota</taxon>
        <taxon>Desulfovibrionia</taxon>
        <taxon>Desulfovibrionales</taxon>
        <taxon>Desulfonatronaceae</taxon>
        <taxon>Desulfonatronum</taxon>
    </lineage>
</organism>
<protein>
    <submittedName>
        <fullName evidence="1">Uncharacterized protein</fullName>
    </submittedName>
</protein>
<gene>
    <name evidence="1" type="ORF">SAMN05660653_00439</name>
</gene>
<dbReference type="Proteomes" id="UP000198771">
    <property type="component" value="Unassembled WGS sequence"/>
</dbReference>
<evidence type="ECO:0000313" key="1">
    <source>
        <dbReference type="EMBL" id="SDB08964.1"/>
    </source>
</evidence>
<keyword evidence="2" id="KW-1185">Reference proteome</keyword>
<sequence length="81" mass="9197">MPCLYFIQQGRILLNFIQDNPIIITQLPGHCFKAMRIFGQFQMQGCVQQVKVKRIVEHLLEPGSLPGASRAEKKKKSGQDV</sequence>
<proteinExistence type="predicted"/>
<evidence type="ECO:0000313" key="2">
    <source>
        <dbReference type="Proteomes" id="UP000198771"/>
    </source>
</evidence>
<reference evidence="1 2" key="1">
    <citation type="submission" date="2016-10" db="EMBL/GenBank/DDBJ databases">
        <authorList>
            <person name="de Groot N.N."/>
        </authorList>
    </citation>
    <scope>NUCLEOTIDE SEQUENCE [LARGE SCALE GENOMIC DNA]</scope>
    <source>
        <strain evidence="1 2">ASO4-2</strain>
    </source>
</reference>
<dbReference type="STRING" id="617002.SAMN05660653_00439"/>